<gene>
    <name evidence="2" type="ORF">KFL_001760090</name>
</gene>
<reference evidence="2 3" key="1">
    <citation type="journal article" date="2014" name="Nat. Commun.">
        <title>Klebsormidium flaccidum genome reveals primary factors for plant terrestrial adaptation.</title>
        <authorList>
            <person name="Hori K."/>
            <person name="Maruyama F."/>
            <person name="Fujisawa T."/>
            <person name="Togashi T."/>
            <person name="Yamamoto N."/>
            <person name="Seo M."/>
            <person name="Sato S."/>
            <person name="Yamada T."/>
            <person name="Mori H."/>
            <person name="Tajima N."/>
            <person name="Moriyama T."/>
            <person name="Ikeuchi M."/>
            <person name="Watanabe M."/>
            <person name="Wada H."/>
            <person name="Kobayashi K."/>
            <person name="Saito M."/>
            <person name="Masuda T."/>
            <person name="Sasaki-Sekimoto Y."/>
            <person name="Mashiguchi K."/>
            <person name="Awai K."/>
            <person name="Shimojima M."/>
            <person name="Masuda S."/>
            <person name="Iwai M."/>
            <person name="Nobusawa T."/>
            <person name="Narise T."/>
            <person name="Kondo S."/>
            <person name="Saito H."/>
            <person name="Sato R."/>
            <person name="Murakawa M."/>
            <person name="Ihara Y."/>
            <person name="Oshima-Yamada Y."/>
            <person name="Ohtaka K."/>
            <person name="Satoh M."/>
            <person name="Sonobe K."/>
            <person name="Ishii M."/>
            <person name="Ohtani R."/>
            <person name="Kanamori-Sato M."/>
            <person name="Honoki R."/>
            <person name="Miyazaki D."/>
            <person name="Mochizuki H."/>
            <person name="Umetsu J."/>
            <person name="Higashi K."/>
            <person name="Shibata D."/>
            <person name="Kamiya Y."/>
            <person name="Sato N."/>
            <person name="Nakamura Y."/>
            <person name="Tabata S."/>
            <person name="Ida S."/>
            <person name="Kurokawa K."/>
            <person name="Ohta H."/>
        </authorList>
    </citation>
    <scope>NUCLEOTIDE SEQUENCE [LARGE SCALE GENOMIC DNA]</scope>
    <source>
        <strain evidence="2 3">NIES-2285</strain>
    </source>
</reference>
<feature type="region of interest" description="Disordered" evidence="1">
    <location>
        <begin position="278"/>
        <end position="324"/>
    </location>
</feature>
<keyword evidence="3" id="KW-1185">Reference proteome</keyword>
<dbReference type="EMBL" id="DF237125">
    <property type="protein sequence ID" value="GAQ84100.1"/>
    <property type="molecule type" value="Genomic_DNA"/>
</dbReference>
<feature type="region of interest" description="Disordered" evidence="1">
    <location>
        <begin position="484"/>
        <end position="505"/>
    </location>
</feature>
<feature type="compositionally biased region" description="Acidic residues" evidence="1">
    <location>
        <begin position="306"/>
        <end position="315"/>
    </location>
</feature>
<feature type="compositionally biased region" description="Basic and acidic residues" evidence="1">
    <location>
        <begin position="199"/>
        <end position="212"/>
    </location>
</feature>
<accession>A0A1Y1HZJ7</accession>
<feature type="region of interest" description="Disordered" evidence="1">
    <location>
        <begin position="188"/>
        <end position="237"/>
    </location>
</feature>
<feature type="region of interest" description="Disordered" evidence="1">
    <location>
        <begin position="52"/>
        <end position="141"/>
    </location>
</feature>
<proteinExistence type="predicted"/>
<dbReference type="Proteomes" id="UP000054558">
    <property type="component" value="Unassembled WGS sequence"/>
</dbReference>
<evidence type="ECO:0000256" key="1">
    <source>
        <dbReference type="SAM" id="MobiDB-lite"/>
    </source>
</evidence>
<name>A0A1Y1HZJ7_KLENI</name>
<dbReference type="AlphaFoldDB" id="A0A1Y1HZJ7"/>
<feature type="compositionally biased region" description="Basic and acidic residues" evidence="1">
    <location>
        <begin position="118"/>
        <end position="127"/>
    </location>
</feature>
<evidence type="ECO:0000313" key="3">
    <source>
        <dbReference type="Proteomes" id="UP000054558"/>
    </source>
</evidence>
<organism evidence="2 3">
    <name type="scientific">Klebsormidium nitens</name>
    <name type="common">Green alga</name>
    <name type="synonym">Ulothrix nitens</name>
    <dbReference type="NCBI Taxonomy" id="105231"/>
    <lineage>
        <taxon>Eukaryota</taxon>
        <taxon>Viridiplantae</taxon>
        <taxon>Streptophyta</taxon>
        <taxon>Klebsormidiophyceae</taxon>
        <taxon>Klebsormidiales</taxon>
        <taxon>Klebsormidiaceae</taxon>
        <taxon>Klebsormidium</taxon>
    </lineage>
</organism>
<feature type="compositionally biased region" description="Polar residues" evidence="1">
    <location>
        <begin position="53"/>
        <end position="63"/>
    </location>
</feature>
<evidence type="ECO:0000313" key="2">
    <source>
        <dbReference type="EMBL" id="GAQ84100.1"/>
    </source>
</evidence>
<sequence>MELLDQLLRSTLRPSSVQTNRRKLAHATAALKWVSVTGGSEEVFRRPLEEVLETSTSGTSRGPFTTRHVAPPRRHSGTSKKDEEDEIMSSLMRTRRWSSPETRRTRWGGTISSKKGRGGVDKQEQNKKNGSFLPPLNRGKVDVDNFERGRVKKAWSEKGSVKGVGKGSGVRSPLATLSNFRGDVHTNRASEKVTLSKMGRNETAKTETDRVNSKTRNGASKQESPEPNGKKEGEPCECNNCLECILRPRRRRGRPTDRSMMVTLSLPDDERWAIQETGIEEDGSTEWGHSEGYSDESGGSSRDWSESDFEAEAETETGRKKSWVERPLTLEELESEAPMEEYHREKLELWFRSRPEAEAEDPAHEAVVHDIRWMFRRNPLMRPGKATRETFRRLASPREASEQMDKEEAALLALASQQQRKRALRAYIRKERAEAAERLARRREKEERARAQAREEEERRATLRRLVGGYVAVEARRKLREYQGEQQKRLQKAAELRQNPATWHQ</sequence>
<feature type="compositionally biased region" description="Basic and acidic residues" evidence="1">
    <location>
        <begin position="484"/>
        <end position="495"/>
    </location>
</feature>
<feature type="region of interest" description="Disordered" evidence="1">
    <location>
        <begin position="438"/>
        <end position="459"/>
    </location>
</feature>
<protein>
    <submittedName>
        <fullName evidence="2">Uncharacterized protein</fullName>
    </submittedName>
</protein>